<accession>A0AA38UDL9</accession>
<dbReference type="EMBL" id="MU806553">
    <property type="protein sequence ID" value="KAJ3834287.1"/>
    <property type="molecule type" value="Genomic_DNA"/>
</dbReference>
<keyword evidence="2" id="KW-1185">Reference proteome</keyword>
<dbReference type="SUPFAM" id="SSF52047">
    <property type="entry name" value="RNI-like"/>
    <property type="match status" value="1"/>
</dbReference>
<evidence type="ECO:0000313" key="1">
    <source>
        <dbReference type="EMBL" id="KAJ3834287.1"/>
    </source>
</evidence>
<organism evidence="1 2">
    <name type="scientific">Lentinula raphanica</name>
    <dbReference type="NCBI Taxonomy" id="153919"/>
    <lineage>
        <taxon>Eukaryota</taxon>
        <taxon>Fungi</taxon>
        <taxon>Dikarya</taxon>
        <taxon>Basidiomycota</taxon>
        <taxon>Agaricomycotina</taxon>
        <taxon>Agaricomycetes</taxon>
        <taxon>Agaricomycetidae</taxon>
        <taxon>Agaricales</taxon>
        <taxon>Marasmiineae</taxon>
        <taxon>Omphalotaceae</taxon>
        <taxon>Lentinula</taxon>
    </lineage>
</organism>
<reference evidence="1" key="1">
    <citation type="submission" date="2022-08" db="EMBL/GenBank/DDBJ databases">
        <authorList>
            <consortium name="DOE Joint Genome Institute"/>
            <person name="Min B."/>
            <person name="Riley R."/>
            <person name="Sierra-Patev S."/>
            <person name="Naranjo-Ortiz M."/>
            <person name="Looney B."/>
            <person name="Konkel Z."/>
            <person name="Slot J.C."/>
            <person name="Sakamoto Y."/>
            <person name="Steenwyk J.L."/>
            <person name="Rokas A."/>
            <person name="Carro J."/>
            <person name="Camarero S."/>
            <person name="Ferreira P."/>
            <person name="Molpeceres G."/>
            <person name="Ruiz-Duenas F.J."/>
            <person name="Serrano A."/>
            <person name="Henrissat B."/>
            <person name="Drula E."/>
            <person name="Hughes K.W."/>
            <person name="Mata J.L."/>
            <person name="Ishikawa N.K."/>
            <person name="Vargas-Isla R."/>
            <person name="Ushijima S."/>
            <person name="Smith C.A."/>
            <person name="Ahrendt S."/>
            <person name="Andreopoulos W."/>
            <person name="He G."/>
            <person name="Labutti K."/>
            <person name="Lipzen A."/>
            <person name="Ng V."/>
            <person name="Sandor L."/>
            <person name="Barry K."/>
            <person name="Martinez A.T."/>
            <person name="Xiao Y."/>
            <person name="Gibbons J.G."/>
            <person name="Terashima K."/>
            <person name="Hibbett D.S."/>
            <person name="Grigoriev I.V."/>
        </authorList>
    </citation>
    <scope>NUCLEOTIDE SEQUENCE</scope>
    <source>
        <strain evidence="1">TFB9207</strain>
    </source>
</reference>
<comment type="caution">
    <text evidence="1">The sequence shown here is derived from an EMBL/GenBank/DDBJ whole genome shotgun (WGS) entry which is preliminary data.</text>
</comment>
<sequence length="322" mass="36948">MKLTRLPFSPGCPPSFVLIDLEFEESEDVDQSNILWRPAHAVLLSRILAANTHRLRTFEISSNIWQPIEGLASSLIDVPMPFLQSWTVIREKAQWGREFSSDLQSDAVTRAIECAPGATPSAELSDKMYPNLRVLTLQGTYQRWAQLIPRHLVELNLKHLPRNRRPTFNQLKIFLLGNQSILESLHNGNITLPKLRTLSLGFNSKSVSAERSLMTYLVLPKLLNLEIYDLADYNPSNITDDADEDILSMLSWLGLDDCYWHMIEYLPLNQITKLILRSSYHELSAFDRFDEACLRQRGDSVPEVPKILIQLFATVRRSRNFI</sequence>
<name>A0AA38UDL9_9AGAR</name>
<gene>
    <name evidence="1" type="ORF">F5878DRAFT_664909</name>
</gene>
<dbReference type="AlphaFoldDB" id="A0AA38UDL9"/>
<protein>
    <submittedName>
        <fullName evidence="1">Uncharacterized protein</fullName>
    </submittedName>
</protein>
<dbReference type="Proteomes" id="UP001163846">
    <property type="component" value="Unassembled WGS sequence"/>
</dbReference>
<evidence type="ECO:0000313" key="2">
    <source>
        <dbReference type="Proteomes" id="UP001163846"/>
    </source>
</evidence>
<proteinExistence type="predicted"/>